<name>A0A814U448_ADIRI</name>
<keyword evidence="3" id="KW-1185">Reference proteome</keyword>
<organism evidence="2 3">
    <name type="scientific">Adineta ricciae</name>
    <name type="common">Rotifer</name>
    <dbReference type="NCBI Taxonomy" id="249248"/>
    <lineage>
        <taxon>Eukaryota</taxon>
        <taxon>Metazoa</taxon>
        <taxon>Spiralia</taxon>
        <taxon>Gnathifera</taxon>
        <taxon>Rotifera</taxon>
        <taxon>Eurotatoria</taxon>
        <taxon>Bdelloidea</taxon>
        <taxon>Adinetida</taxon>
        <taxon>Adinetidae</taxon>
        <taxon>Adineta</taxon>
    </lineage>
</organism>
<feature type="region of interest" description="Disordered" evidence="1">
    <location>
        <begin position="246"/>
        <end position="275"/>
    </location>
</feature>
<evidence type="ECO:0000256" key="1">
    <source>
        <dbReference type="SAM" id="MobiDB-lite"/>
    </source>
</evidence>
<reference evidence="2" key="1">
    <citation type="submission" date="2021-02" db="EMBL/GenBank/DDBJ databases">
        <authorList>
            <person name="Nowell W R."/>
        </authorList>
    </citation>
    <scope>NUCLEOTIDE SEQUENCE</scope>
</reference>
<proteinExistence type="predicted"/>
<feature type="region of interest" description="Disordered" evidence="1">
    <location>
        <begin position="23"/>
        <end position="70"/>
    </location>
</feature>
<dbReference type="EMBL" id="CAJNOR010001597">
    <property type="protein sequence ID" value="CAF1169640.1"/>
    <property type="molecule type" value="Genomic_DNA"/>
</dbReference>
<feature type="compositionally biased region" description="Low complexity" evidence="1">
    <location>
        <begin position="25"/>
        <end position="54"/>
    </location>
</feature>
<feature type="compositionally biased region" description="Polar residues" evidence="1">
    <location>
        <begin position="248"/>
        <end position="272"/>
    </location>
</feature>
<evidence type="ECO:0000313" key="2">
    <source>
        <dbReference type="EMBL" id="CAF1169640.1"/>
    </source>
</evidence>
<dbReference type="AlphaFoldDB" id="A0A814U448"/>
<gene>
    <name evidence="2" type="ORF">XAT740_LOCUS21956</name>
</gene>
<protein>
    <submittedName>
        <fullName evidence="2">Uncharacterized protein</fullName>
    </submittedName>
</protein>
<evidence type="ECO:0000313" key="3">
    <source>
        <dbReference type="Proteomes" id="UP000663828"/>
    </source>
</evidence>
<sequence length="443" mass="49798">MLSKRCQRHHSFLQSPKFTDRLKQSTSGTLSSDTTITTSTSSGYSTGGSSVATTIPSSGKRLPSNQHKVKPKGLHNFLTKLKTFIITPKAKHIHLSPSKDMPITNIILQSSSLSSSTTSSNNPISLPFTYINSTKQQEYHDDSYVTTTANFEKIAAWLDHTDIPSHQHDDLLFIDDILTESRSTTPIENNHQMTMKKLSSNSKAPKRSTSLVATLTRPIIERKTCEKPSSPTLSFSSSILARGMTERITPQVNQYPSRTDPSEEQTNTLQPKSNRRRAIDFSRRRTVAGPADQLTVNKENFPSNPNQQIYRFSPTTSTNPVIKKYYFHPSTPAKNEDILMNSYGLTILQQQRQSSASTAKKSQPSVSRTPSKTFNIRPAMHVPQYDNISDSLDDLLCDREVESYFYPNRYQTPISIPQHIYVNLGNSTMNHYQPSTYIHSTLC</sequence>
<comment type="caution">
    <text evidence="2">The sequence shown here is derived from an EMBL/GenBank/DDBJ whole genome shotgun (WGS) entry which is preliminary data.</text>
</comment>
<accession>A0A814U448</accession>
<feature type="region of interest" description="Disordered" evidence="1">
    <location>
        <begin position="351"/>
        <end position="374"/>
    </location>
</feature>
<dbReference type="Proteomes" id="UP000663828">
    <property type="component" value="Unassembled WGS sequence"/>
</dbReference>